<feature type="transmembrane region" description="Helical" evidence="1">
    <location>
        <begin position="288"/>
        <end position="310"/>
    </location>
</feature>
<feature type="transmembrane region" description="Helical" evidence="1">
    <location>
        <begin position="221"/>
        <end position="244"/>
    </location>
</feature>
<dbReference type="PANTHER" id="PTHR38139">
    <property type="entry name" value="GATE DOMAIN-CONTAINING PROTEIN"/>
    <property type="match status" value="1"/>
</dbReference>
<dbReference type="PANTHER" id="PTHR38139:SF1">
    <property type="entry name" value="NUCLEOSIDE TRANSPORTER_FEOB GTPASE GATE DOMAIN-CONTAINING PROTEIN"/>
    <property type="match status" value="1"/>
</dbReference>
<keyword evidence="1" id="KW-0472">Membrane</keyword>
<dbReference type="OrthoDB" id="5416913at2"/>
<organism evidence="3 4">
    <name type="scientific">Desulfofervidus auxilii</name>
    <dbReference type="NCBI Taxonomy" id="1621989"/>
    <lineage>
        <taxon>Bacteria</taxon>
        <taxon>Pseudomonadati</taxon>
        <taxon>Thermodesulfobacteriota</taxon>
        <taxon>Candidatus Desulfofervidia</taxon>
        <taxon>Candidatus Desulfofervidales</taxon>
        <taxon>Candidatus Desulfofervidaceae</taxon>
        <taxon>Candidatus Desulfofervidus</taxon>
    </lineage>
</organism>
<feature type="transmembrane region" description="Helical" evidence="1">
    <location>
        <begin position="253"/>
        <end position="273"/>
    </location>
</feature>
<feature type="transmembrane region" description="Helical" evidence="1">
    <location>
        <begin position="181"/>
        <end position="201"/>
    </location>
</feature>
<evidence type="ECO:0000259" key="2">
    <source>
        <dbReference type="Pfam" id="PF07670"/>
    </source>
</evidence>
<keyword evidence="4" id="KW-1185">Reference proteome</keyword>
<dbReference type="InterPro" id="IPR011642">
    <property type="entry name" value="Gate_dom"/>
</dbReference>
<keyword evidence="1" id="KW-0812">Transmembrane</keyword>
<feature type="transmembrane region" description="Helical" evidence="1">
    <location>
        <begin position="12"/>
        <end position="37"/>
    </location>
</feature>
<dbReference type="EMBL" id="CP013015">
    <property type="protein sequence ID" value="AMM41245.1"/>
    <property type="molecule type" value="Genomic_DNA"/>
</dbReference>
<feature type="transmembrane region" description="Helical" evidence="1">
    <location>
        <begin position="57"/>
        <end position="75"/>
    </location>
</feature>
<name>A0A7U4TIF4_DESA2</name>
<feature type="domain" description="Nucleoside transporter/FeoB GTPase Gate" evidence="2">
    <location>
        <begin position="16"/>
        <end position="114"/>
    </location>
</feature>
<keyword evidence="1" id="KW-1133">Transmembrane helix</keyword>
<dbReference type="Proteomes" id="UP000070560">
    <property type="component" value="Chromosome"/>
</dbReference>
<dbReference type="InterPro" id="IPR038880">
    <property type="entry name" value="MJ0871-like"/>
</dbReference>
<dbReference type="Pfam" id="PF07670">
    <property type="entry name" value="Gate"/>
    <property type="match status" value="1"/>
</dbReference>
<dbReference type="RefSeq" id="WP_082757703.1">
    <property type="nucleotide sequence ID" value="NZ_CP013015.1"/>
</dbReference>
<protein>
    <submittedName>
        <fullName evidence="3">Nucleoside recognition protein</fullName>
    </submittedName>
</protein>
<evidence type="ECO:0000313" key="3">
    <source>
        <dbReference type="EMBL" id="AMM41245.1"/>
    </source>
</evidence>
<feature type="transmembrane region" description="Helical" evidence="1">
    <location>
        <begin position="110"/>
        <end position="132"/>
    </location>
</feature>
<reference evidence="3 4" key="1">
    <citation type="submission" date="2015-10" db="EMBL/GenBank/DDBJ databases">
        <title>Candidatus Desulfofervidus auxilii, a hydrogenotrophic sulfate-reducing bacterium involved in the thermophilic anaerobic oxidation of methane.</title>
        <authorList>
            <person name="Krukenberg V."/>
            <person name="Richter M."/>
            <person name="Wegener G."/>
        </authorList>
    </citation>
    <scope>NUCLEOTIDE SEQUENCE [LARGE SCALE GENOMIC DNA]</scope>
    <source>
        <strain evidence="3 4">HS1</strain>
    </source>
</reference>
<gene>
    <name evidence="3" type="ORF">HS1_001443</name>
</gene>
<proteinExistence type="predicted"/>
<evidence type="ECO:0000313" key="4">
    <source>
        <dbReference type="Proteomes" id="UP000070560"/>
    </source>
</evidence>
<dbReference type="AlphaFoldDB" id="A0A7U4TIF4"/>
<evidence type="ECO:0000256" key="1">
    <source>
        <dbReference type="SAM" id="Phobius"/>
    </source>
</evidence>
<sequence>MSIQPFLSALKYLSFMIPSMMAGVILINFIVLLGYLNRLSWLLKPIMKMGHLRSECAMSFITAFASPTAANTMLMELYQKGIISKKELFLSSMANSFPAILTHWRTMLPIIIPLLGWVGLVYFFILVVIGFFKTALVFFIGRFLLPPPSSNFVINKMNHSLPVKQAFKESLIRSKSVLKRIVLTTIPITILSFYLIYLGFFSHLTQWLHPVIHLLPLPPEALSIIVAQFGGHLPAYTLASNFLVNHLLGSKEVILALLWGTVVTSIVSLRYYLPYYWGIFGPHLGTQLMLISTGLRQILIIMIAIFIHWWF</sequence>
<accession>A0A7U4TIF4</accession>
<dbReference type="KEGG" id="daw:HS1_001443"/>